<organism evidence="1 2">
    <name type="scientific">Paludisphaera mucosa</name>
    <dbReference type="NCBI Taxonomy" id="3030827"/>
    <lineage>
        <taxon>Bacteria</taxon>
        <taxon>Pseudomonadati</taxon>
        <taxon>Planctomycetota</taxon>
        <taxon>Planctomycetia</taxon>
        <taxon>Isosphaerales</taxon>
        <taxon>Isosphaeraceae</taxon>
        <taxon>Paludisphaera</taxon>
    </lineage>
</organism>
<keyword evidence="2" id="KW-1185">Reference proteome</keyword>
<dbReference type="RefSeq" id="WP_277861348.1">
    <property type="nucleotide sequence ID" value="NZ_JARRAG010000002.1"/>
</dbReference>
<dbReference type="Proteomes" id="UP001216907">
    <property type="component" value="Unassembled WGS sequence"/>
</dbReference>
<evidence type="ECO:0000313" key="1">
    <source>
        <dbReference type="EMBL" id="MDG3004999.1"/>
    </source>
</evidence>
<accession>A0ABT6FC17</accession>
<comment type="caution">
    <text evidence="1">The sequence shown here is derived from an EMBL/GenBank/DDBJ whole genome shotgun (WGS) entry which is preliminary data.</text>
</comment>
<protein>
    <submittedName>
        <fullName evidence="1">Uncharacterized protein</fullName>
    </submittedName>
</protein>
<evidence type="ECO:0000313" key="2">
    <source>
        <dbReference type="Proteomes" id="UP001216907"/>
    </source>
</evidence>
<reference evidence="1 2" key="1">
    <citation type="submission" date="2023-03" db="EMBL/GenBank/DDBJ databases">
        <title>Paludisphaera mucosa sp. nov. a novel planctomycete from northern fen.</title>
        <authorList>
            <person name="Ivanova A."/>
        </authorList>
    </citation>
    <scope>NUCLEOTIDE SEQUENCE [LARGE SCALE GENOMIC DNA]</scope>
    <source>
        <strain evidence="1 2">Pla2</strain>
    </source>
</reference>
<sequence>MSLPKGAAKAAREFARAILRRKWDEVPPLCTTALRATLTVEALAAEFGWSALGPRLRREHIAATGEDEAMVPELDPPRRFEVFEVEERDPPAGHDPRIPLGWVEVDFLPSQGSEFDACYNCFLAFVDEAGPRVAAYDVEGATE</sequence>
<proteinExistence type="predicted"/>
<name>A0ABT6FC17_9BACT</name>
<gene>
    <name evidence="1" type="ORF">PZE19_14520</name>
</gene>
<dbReference type="EMBL" id="JARRAG010000002">
    <property type="protein sequence ID" value="MDG3004999.1"/>
    <property type="molecule type" value="Genomic_DNA"/>
</dbReference>